<protein>
    <recommendedName>
        <fullName evidence="3">Abortive infection protein-like C-terminal domain-containing protein</fullName>
    </recommendedName>
</protein>
<dbReference type="AlphaFoldDB" id="A0A1F4TMQ1"/>
<name>A0A1F4TMQ1_UNCSA</name>
<reference evidence="1 2" key="1">
    <citation type="journal article" date="2016" name="Nat. Commun.">
        <title>Thousands of microbial genomes shed light on interconnected biogeochemical processes in an aquifer system.</title>
        <authorList>
            <person name="Anantharaman K."/>
            <person name="Brown C.T."/>
            <person name="Hug L.A."/>
            <person name="Sharon I."/>
            <person name="Castelle C.J."/>
            <person name="Probst A.J."/>
            <person name="Thomas B.C."/>
            <person name="Singh A."/>
            <person name="Wilkins M.J."/>
            <person name="Karaoz U."/>
            <person name="Brodie E.L."/>
            <person name="Williams K.H."/>
            <person name="Hubbard S.S."/>
            <person name="Banfield J.F."/>
        </authorList>
    </citation>
    <scope>NUCLEOTIDE SEQUENCE [LARGE SCALE GENOMIC DNA]</scope>
</reference>
<organism evidence="1 2">
    <name type="scientific">candidate division WOR-1 bacterium RIFOXYC2_FULL_41_25</name>
    <dbReference type="NCBI Taxonomy" id="1802586"/>
    <lineage>
        <taxon>Bacteria</taxon>
        <taxon>Bacillati</taxon>
        <taxon>Saganbacteria</taxon>
    </lineage>
</organism>
<dbReference type="EMBL" id="MEUI01000036">
    <property type="protein sequence ID" value="OGC33343.1"/>
    <property type="molecule type" value="Genomic_DNA"/>
</dbReference>
<accession>A0A1F4TMQ1</accession>
<dbReference type="Proteomes" id="UP000177309">
    <property type="component" value="Unassembled WGS sequence"/>
</dbReference>
<comment type="caution">
    <text evidence="1">The sequence shown here is derived from an EMBL/GenBank/DDBJ whole genome shotgun (WGS) entry which is preliminary data.</text>
</comment>
<evidence type="ECO:0000313" key="1">
    <source>
        <dbReference type="EMBL" id="OGC33343.1"/>
    </source>
</evidence>
<sequence>MRKTQSFIDANVKWQALGDYVLRIETYRASSPGLVIENCKSLVESIFKTILVEADSKTEADLKDCDIGNLYKQVKKVLFFEEKGYLNIIGSFSSAISEFRNKLGETSHGKDIYTLENNRTALFDDEILFLLSTTDNISYFLLSYYKNLYPAYAEKRKELEYEDNQEFNEWFDDTEEAVSLGGVSLSPSRVLFDGDTEAYKTSLSEYLGKNELIEGLRISPNFASTHSLLRELSQDQDFSKEQIRKLFDAFFFNNQINWIATDPDVASFYQSLVRDNEALLTETELAQFKGHYNNSI</sequence>
<proteinExistence type="predicted"/>
<evidence type="ECO:0000313" key="2">
    <source>
        <dbReference type="Proteomes" id="UP000177309"/>
    </source>
</evidence>
<gene>
    <name evidence="1" type="ORF">A2462_08880</name>
</gene>
<evidence type="ECO:0008006" key="3">
    <source>
        <dbReference type="Google" id="ProtNLM"/>
    </source>
</evidence>